<reference evidence="3" key="1">
    <citation type="submission" date="2014-09" db="EMBL/GenBank/DDBJ databases">
        <authorList>
            <person name="Sharma Rahul"/>
            <person name="Thines Marco"/>
        </authorList>
    </citation>
    <scope>NUCLEOTIDE SEQUENCE [LARGE SCALE GENOMIC DNA]</scope>
</reference>
<accession>A0A0P1ASJ9</accession>
<dbReference type="AlphaFoldDB" id="A0A0P1ASJ9"/>
<dbReference type="GeneID" id="36409335"/>
<dbReference type="Proteomes" id="UP000054928">
    <property type="component" value="Unassembled WGS sequence"/>
</dbReference>
<feature type="chain" id="PRO_5006058883" description="RxLR-like protein" evidence="1">
    <location>
        <begin position="18"/>
        <end position="110"/>
    </location>
</feature>
<protein>
    <recommendedName>
        <fullName evidence="4">RxLR-like protein</fullName>
    </recommendedName>
</protein>
<organism evidence="2 3">
    <name type="scientific">Plasmopara halstedii</name>
    <name type="common">Downy mildew of sunflower</name>
    <dbReference type="NCBI Taxonomy" id="4781"/>
    <lineage>
        <taxon>Eukaryota</taxon>
        <taxon>Sar</taxon>
        <taxon>Stramenopiles</taxon>
        <taxon>Oomycota</taxon>
        <taxon>Peronosporomycetes</taxon>
        <taxon>Peronosporales</taxon>
        <taxon>Peronosporaceae</taxon>
        <taxon>Plasmopara</taxon>
    </lineage>
</organism>
<evidence type="ECO:0000256" key="1">
    <source>
        <dbReference type="SAM" id="SignalP"/>
    </source>
</evidence>
<proteinExistence type="predicted"/>
<feature type="signal peptide" evidence="1">
    <location>
        <begin position="1"/>
        <end position="17"/>
    </location>
</feature>
<sequence>MHVISILLMVIASTCYCVSPTKNPNNMDMIEDAYSADANNDHNARFLTSAKPIPTSLIDNEIKANKRLPKAIKLWRDFKSFKWLKGWKKRPTSMFKDEYLEEIEKISPLS</sequence>
<evidence type="ECO:0008006" key="4">
    <source>
        <dbReference type="Google" id="ProtNLM"/>
    </source>
</evidence>
<evidence type="ECO:0000313" key="3">
    <source>
        <dbReference type="Proteomes" id="UP000054928"/>
    </source>
</evidence>
<name>A0A0P1ASJ9_PLAHL</name>
<keyword evidence="1" id="KW-0732">Signal</keyword>
<dbReference type="RefSeq" id="XP_024580376.1">
    <property type="nucleotide sequence ID" value="XM_024730062.1"/>
</dbReference>
<dbReference type="EMBL" id="CCYD01000810">
    <property type="protein sequence ID" value="CEG44007.1"/>
    <property type="molecule type" value="Genomic_DNA"/>
</dbReference>
<keyword evidence="3" id="KW-1185">Reference proteome</keyword>
<evidence type="ECO:0000313" key="2">
    <source>
        <dbReference type="EMBL" id="CEG44007.1"/>
    </source>
</evidence>